<dbReference type="PANTHER" id="PTHR43272">
    <property type="entry name" value="LONG-CHAIN-FATTY-ACID--COA LIGASE"/>
    <property type="match status" value="1"/>
</dbReference>
<dbReference type="InterPro" id="IPR042099">
    <property type="entry name" value="ANL_N_sf"/>
</dbReference>
<organism evidence="2">
    <name type="scientific">Zea mays</name>
    <name type="common">Maize</name>
    <dbReference type="NCBI Taxonomy" id="4577"/>
    <lineage>
        <taxon>Eukaryota</taxon>
        <taxon>Viridiplantae</taxon>
        <taxon>Streptophyta</taxon>
        <taxon>Embryophyta</taxon>
        <taxon>Tracheophyta</taxon>
        <taxon>Spermatophyta</taxon>
        <taxon>Magnoliopsida</taxon>
        <taxon>Liliopsida</taxon>
        <taxon>Poales</taxon>
        <taxon>Poaceae</taxon>
        <taxon>PACMAD clade</taxon>
        <taxon>Panicoideae</taxon>
        <taxon>Andropogonodae</taxon>
        <taxon>Andropogoneae</taxon>
        <taxon>Tripsacinae</taxon>
        <taxon>Zea</taxon>
    </lineage>
</organism>
<dbReference type="PANTHER" id="PTHR43272:SF92">
    <property type="entry name" value="LONG CHAIN ACYL-COA SYNTHETASE 8"/>
    <property type="match status" value="1"/>
</dbReference>
<dbReference type="EMBL" id="CM007648">
    <property type="protein sequence ID" value="ONM20002.1"/>
    <property type="molecule type" value="Genomic_DNA"/>
</dbReference>
<evidence type="ECO:0000313" key="2">
    <source>
        <dbReference type="EMBL" id="ONM20002.1"/>
    </source>
</evidence>
<dbReference type="GO" id="GO:0004467">
    <property type="term" value="F:long-chain fatty acid-CoA ligase activity"/>
    <property type="evidence" value="ECO:0007669"/>
    <property type="project" value="UniProtKB-EC"/>
</dbReference>
<comment type="catalytic activity">
    <reaction evidence="1">
        <text>a long-chain fatty acid + ATP + CoA = a long-chain fatty acyl-CoA + AMP + diphosphate</text>
        <dbReference type="Rhea" id="RHEA:15421"/>
        <dbReference type="ChEBI" id="CHEBI:30616"/>
        <dbReference type="ChEBI" id="CHEBI:33019"/>
        <dbReference type="ChEBI" id="CHEBI:57287"/>
        <dbReference type="ChEBI" id="CHEBI:57560"/>
        <dbReference type="ChEBI" id="CHEBI:83139"/>
        <dbReference type="ChEBI" id="CHEBI:456215"/>
        <dbReference type="EC" id="6.2.1.3"/>
    </reaction>
    <physiologicalReaction direction="left-to-right" evidence="1">
        <dbReference type="Rhea" id="RHEA:15422"/>
    </physiologicalReaction>
</comment>
<dbReference type="Gene3D" id="3.30.300.30">
    <property type="match status" value="1"/>
</dbReference>
<name>A0A1D6EIS4_MAIZE</name>
<protein>
    <submittedName>
        <fullName evidence="2">Acyl-CoA synthetase long-chain family member 3</fullName>
    </submittedName>
</protein>
<sequence>MPRGEVVVGGHSITKGYFSNEAKTNEVYKVDERGIRWFYTGDIGQFHPDGCLEIIDRKKDIVKLQHGEYVSLGKVESALATSSYVESIMVYADPFHNYCVALVVPVRQALEKWAQNSGINCEGFEELCQNGQAVKEVQQSLSKAAKAARLERFEVPAKIELLPEPWTPESGLVTAALKLKREQIKAKFKDDLDKLYH</sequence>
<dbReference type="AlphaFoldDB" id="A0A1D6EIS4"/>
<reference evidence="2" key="1">
    <citation type="submission" date="2015-12" db="EMBL/GenBank/DDBJ databases">
        <title>Update maize B73 reference genome by single molecule sequencing technologies.</title>
        <authorList>
            <consortium name="Maize Genome Sequencing Project"/>
            <person name="Ware D."/>
        </authorList>
    </citation>
    <scope>NUCLEOTIDE SEQUENCE [LARGE SCALE GENOMIC DNA]</scope>
    <source>
        <tissue evidence="2">Seedling</tissue>
    </source>
</reference>
<evidence type="ECO:0000256" key="1">
    <source>
        <dbReference type="ARBA" id="ARBA00024484"/>
    </source>
</evidence>
<dbReference type="SUPFAM" id="SSF56801">
    <property type="entry name" value="Acetyl-CoA synthetase-like"/>
    <property type="match status" value="1"/>
</dbReference>
<dbReference type="InterPro" id="IPR045851">
    <property type="entry name" value="AMP-bd_C_sf"/>
</dbReference>
<accession>A0A1D6EIS4</accession>
<proteinExistence type="predicted"/>
<dbReference type="Gene3D" id="3.40.50.12780">
    <property type="entry name" value="N-terminal domain of ligase-like"/>
    <property type="match status" value="1"/>
</dbReference>
<gene>
    <name evidence="2" type="ORF">ZEAMMB73_Zm00001d005019</name>
</gene>